<dbReference type="RefSeq" id="NP_723979.1">
    <property type="nucleotide sequence ID" value="NM_165167.3"/>
</dbReference>
<dbReference type="KEGG" id="dme:Dmel_CG31815"/>
<feature type="region of interest" description="Disordered" evidence="1">
    <location>
        <begin position="418"/>
        <end position="443"/>
    </location>
</feature>
<reference evidence="2 4" key="9">
    <citation type="journal article" date="2015" name="G3 (Bethesda)">
        <title>Gene Model Annotations for Drosophila melanogaster: Impact of High-Throughput Data.</title>
        <authorList>
            <consortium name="FlyBase Consortium"/>
            <person name="Matthews B.B."/>
            <person name="Dos Santos G."/>
            <person name="Crosby M.A."/>
            <person name="Emmert D.B."/>
            <person name="St Pierre S.E."/>
            <person name="Gramates L.S."/>
            <person name="Zhou P."/>
            <person name="Schroeder A.J."/>
            <person name="Falls K."/>
            <person name="Strelets V."/>
            <person name="Russo S.M."/>
            <person name="Gelbart W.M."/>
            <person name="null"/>
        </authorList>
    </citation>
    <scope>NUCLEOTIDE SEQUENCE [LARGE SCALE GENOMIC DNA]</scope>
    <source>
        <strain evidence="4">Berkeley</strain>
    </source>
</reference>
<dbReference type="ExpressionAtlas" id="Q8IP16">
    <property type="expression patterns" value="baseline and differential"/>
</dbReference>
<reference evidence="2 4" key="8">
    <citation type="journal article" date="2007" name="Science">
        <title>Sequence finishing and mapping of Drosophila melanogaster heterochromatin.</title>
        <authorList>
            <person name="Hoskins R.A."/>
            <person name="Carlson J.W."/>
            <person name="Kennedy C."/>
            <person name="Acevedo D."/>
            <person name="Evans-Holm M."/>
            <person name="Frise E."/>
            <person name="Wan K.H."/>
            <person name="Park S."/>
            <person name="Mendez-Lago M."/>
            <person name="Rossi F."/>
            <person name="Villasante A."/>
            <person name="Dimitri P."/>
            <person name="Karpen G.H."/>
            <person name="Celniker S.E."/>
        </authorList>
    </citation>
    <scope>NUCLEOTIDE SEQUENCE [LARGE SCALE GENOMIC DNA]</scope>
    <source>
        <strain evidence="4">Berkeley</strain>
    </source>
</reference>
<feature type="region of interest" description="Disordered" evidence="1">
    <location>
        <begin position="179"/>
        <end position="223"/>
    </location>
</feature>
<reference evidence="2 4" key="1">
    <citation type="journal article" date="2000" name="Science">
        <title>The genome sequence of Drosophila melanogaster.</title>
        <authorList>
            <person name="Adams M.D."/>
            <person name="Celniker S.E."/>
            <person name="Holt R.A."/>
            <person name="Evans C.A."/>
            <person name="Gocayne J.D."/>
            <person name="Amanatides P.G."/>
            <person name="Scherer S.E."/>
            <person name="Li P.W."/>
            <person name="Hoskins R.A."/>
            <person name="Galle R.F."/>
            <person name="George R.A."/>
            <person name="Lewis S.E."/>
            <person name="Richards S."/>
            <person name="Ashburner M."/>
            <person name="Henderson S.N."/>
            <person name="Sutton G.G."/>
            <person name="Wortman J.R."/>
            <person name="Yandell M.D."/>
            <person name="Zhang Q."/>
            <person name="Chen L.X."/>
            <person name="Brandon R.C."/>
            <person name="Rogers Y.H."/>
            <person name="Blazej R.G."/>
            <person name="Champe M."/>
            <person name="Pfeiffer B.D."/>
            <person name="Wan K.H."/>
            <person name="Doyle C."/>
            <person name="Baxter E.G."/>
            <person name="Helt G."/>
            <person name="Nelson C.R."/>
            <person name="Gabor G.L."/>
            <person name="Abril J.F."/>
            <person name="Agbayani A."/>
            <person name="An H.J."/>
            <person name="Andrews-Pfannkoch C."/>
            <person name="Baldwin D."/>
            <person name="Ballew R.M."/>
            <person name="Basu A."/>
            <person name="Baxendale J."/>
            <person name="Bayraktaroglu L."/>
            <person name="Beasley E.M."/>
            <person name="Beeson K.Y."/>
            <person name="Benos P.V."/>
            <person name="Berman B.P."/>
            <person name="Bhandari D."/>
            <person name="Bolshakov S."/>
            <person name="Borkova D."/>
            <person name="Botchan M.R."/>
            <person name="Bouck J."/>
            <person name="Brokstein P."/>
            <person name="Brottier P."/>
            <person name="Burtis K.C."/>
            <person name="Busam D.A."/>
            <person name="Butler H."/>
            <person name="Cadieu E."/>
            <person name="Center A."/>
            <person name="Chandra I."/>
            <person name="Cherry J.M."/>
            <person name="Cawley S."/>
            <person name="Dahlke C."/>
            <person name="Davenport L.B."/>
            <person name="Davies P."/>
            <person name="de Pablos B."/>
            <person name="Delcher A."/>
            <person name="Deng Z."/>
            <person name="Mays A.D."/>
            <person name="Dew I."/>
            <person name="Dietz S.M."/>
            <person name="Dodson K."/>
            <person name="Doup L.E."/>
            <person name="Downes M."/>
            <person name="Dugan-Rocha S."/>
            <person name="Dunkov B.C."/>
            <person name="Dunn P."/>
            <person name="Durbin K.J."/>
            <person name="Evangelista C.C."/>
            <person name="Ferraz C."/>
            <person name="Ferriera S."/>
            <person name="Fleischmann W."/>
            <person name="Fosler C."/>
            <person name="Gabrielian A.E."/>
            <person name="Garg N.S."/>
            <person name="Gelbart W.M."/>
            <person name="Glasser K."/>
            <person name="Glodek A."/>
            <person name="Gong F."/>
            <person name="Gorrell J.H."/>
            <person name="Gu Z."/>
            <person name="Guan P."/>
            <person name="Harris M."/>
            <person name="Harris N.L."/>
            <person name="Harvey D."/>
            <person name="Heiman T.J."/>
            <person name="Hernandez J.R."/>
            <person name="Houck J."/>
            <person name="Hostin D."/>
            <person name="Houston K.A."/>
            <person name="Howland T.J."/>
            <person name="Wei M.H."/>
            <person name="Ibegwam C."/>
            <person name="Jalali M."/>
            <person name="Kalush F."/>
            <person name="Karpen G.H."/>
            <person name="Ke Z."/>
            <person name="Kennison J.A."/>
            <person name="Ketchum K.A."/>
            <person name="Kimmel B.E."/>
            <person name="Kodira C.D."/>
            <person name="Kraft C."/>
            <person name="Kravitz S."/>
            <person name="Kulp D."/>
            <person name="Lai Z."/>
            <person name="Lasko P."/>
            <person name="Lei Y."/>
            <person name="Levitsky A.A."/>
            <person name="Li J."/>
            <person name="Li Z."/>
            <person name="Liang Y."/>
            <person name="Lin X."/>
            <person name="Liu X."/>
            <person name="Mattei B."/>
            <person name="McIntosh T.C."/>
            <person name="McLeod M.P."/>
            <person name="McPherson D."/>
            <person name="Merkulov G."/>
            <person name="Milshina N.V."/>
            <person name="Mobarry C."/>
            <person name="Morris J."/>
            <person name="Moshrefi A."/>
            <person name="Mount S.M."/>
            <person name="Moy M."/>
            <person name="Murphy B."/>
            <person name="Murphy L."/>
            <person name="Muzny D.M."/>
            <person name="Nelson D.L."/>
            <person name="Nelson D.R."/>
            <person name="Nelson K.A."/>
            <person name="Nixon K."/>
            <person name="Nusskern D.R."/>
            <person name="Pacleb J.M."/>
            <person name="Palazzolo M."/>
            <person name="Pittman G.S."/>
            <person name="Pan S."/>
            <person name="Pollard J."/>
            <person name="Puri V."/>
            <person name="Reese M.G."/>
            <person name="Reinert K."/>
            <person name="Remington K."/>
            <person name="Saunders R.D."/>
            <person name="Scheeler F."/>
            <person name="Shen H."/>
            <person name="Shue B.C."/>
            <person name="Siden-Kiamos I."/>
            <person name="Simpson M."/>
            <person name="Skupski M.P."/>
            <person name="Smith T."/>
            <person name="Spier E."/>
            <person name="Spradling A.C."/>
            <person name="Stapleton M."/>
            <person name="Strong R."/>
            <person name="Sun E."/>
            <person name="Svirskas R."/>
            <person name="Tector C."/>
            <person name="Turner R."/>
            <person name="Venter E."/>
            <person name="Wang A.H."/>
            <person name="Wang X."/>
            <person name="Wang Z.Y."/>
            <person name="Wassarman D.A."/>
            <person name="Weinstock G.M."/>
            <person name="Weissenbach J."/>
            <person name="Williams S.M."/>
            <person name="WoodageT"/>
            <person name="Worley K.C."/>
            <person name="Wu D."/>
            <person name="Yang S."/>
            <person name="Yao Q.A."/>
            <person name="Ye J."/>
            <person name="Yeh R.F."/>
            <person name="Zaveri J.S."/>
            <person name="Zhan M."/>
            <person name="Zhang G."/>
            <person name="Zhao Q."/>
            <person name="Zheng L."/>
            <person name="Zheng X.H."/>
            <person name="Zhong F.N."/>
            <person name="Zhong W."/>
            <person name="Zhou X."/>
            <person name="Zhu S."/>
            <person name="Zhu X."/>
            <person name="Smith H.O."/>
            <person name="Gibbs R.A."/>
            <person name="Myers E.W."/>
            <person name="Rubin G.M."/>
            <person name="Venter J.C."/>
        </authorList>
    </citation>
    <scope>NUCLEOTIDE SEQUENCE [LARGE SCALE GENOMIC DNA]</scope>
    <source>
        <strain evidence="4">Berkeley</strain>
    </source>
</reference>
<feature type="compositionally biased region" description="Basic and acidic residues" evidence="1">
    <location>
        <begin position="184"/>
        <end position="196"/>
    </location>
</feature>
<protein>
    <submittedName>
        <fullName evidence="2">Uncharacterized protein</fullName>
    </submittedName>
</protein>
<dbReference type="InParanoid" id="Q8IP16"/>
<dbReference type="STRING" id="7227.FBpp0080427"/>
<reference evidence="2 4" key="5">
    <citation type="journal article" date="2002" name="Genome Biol.">
        <title>Heterochromatic sequences in a Drosophila whole-genome shotgun assembly.</title>
        <authorList>
            <person name="Hoskins R.A."/>
            <person name="Smith C.D."/>
            <person name="Carlson J.W."/>
            <person name="Carvalho A.B."/>
            <person name="Halpern A."/>
            <person name="Kaminker J.S."/>
            <person name="Kennedy C."/>
            <person name="Mungall C.J."/>
            <person name="Sullivan B.A."/>
            <person name="Sutton G.G."/>
            <person name="Yasuhara J.C."/>
            <person name="Wakimoto B.T."/>
            <person name="Myers E.W."/>
            <person name="Celniker S.E."/>
            <person name="Rubin G.M."/>
            <person name="Karpen G.H."/>
        </authorList>
    </citation>
    <scope>NUCLEOTIDE SEQUENCE [LARGE SCALE GENOMIC DNA]</scope>
    <source>
        <strain evidence="4">Berkeley</strain>
    </source>
</reference>
<dbReference type="HOGENOM" id="CLU_597537_0_0_1"/>
<dbReference type="PaxDb" id="7227-FBpp0080427"/>
<dbReference type="EMBL" id="AE014134">
    <property type="protein sequence ID" value="AAN10949.1"/>
    <property type="molecule type" value="Genomic_DNA"/>
</dbReference>
<reference evidence="2 4" key="2">
    <citation type="journal article" date="2002" name="Genome Biol.">
        <title>Finishing a whole-genome shotgun: release 3 of the Drosophila melanogaster euchromatic genome sequence.</title>
        <authorList>
            <person name="Celniker S.E."/>
            <person name="Wheeler D.A."/>
            <person name="Kronmiller B."/>
            <person name="Carlson J.W."/>
            <person name="Halpern A."/>
            <person name="Patel S."/>
            <person name="Adams M."/>
            <person name="Champe M."/>
            <person name="Dugan S.P."/>
            <person name="Frise E."/>
            <person name="Hodgson A."/>
            <person name="George R.A."/>
            <person name="Hoskins R.A."/>
            <person name="Laverty T."/>
            <person name="Muzny D.M."/>
            <person name="Nelson C.R."/>
            <person name="Pacleb J.M."/>
            <person name="Park S."/>
            <person name="Pfeiffer B.D."/>
            <person name="Richards S."/>
            <person name="Sodergren E.J."/>
            <person name="Svirskas R."/>
            <person name="Tabor P.E."/>
            <person name="Wan K."/>
            <person name="Stapleton M."/>
            <person name="Sutton G.G."/>
            <person name="Venter C."/>
            <person name="Weinstock G."/>
            <person name="Scherer S.E."/>
            <person name="Myers E.W."/>
            <person name="Gibbs R.A."/>
            <person name="Rubin G.M."/>
        </authorList>
    </citation>
    <scope>NUCLEOTIDE SEQUENCE [LARGE SCALE GENOMIC DNA]</scope>
    <source>
        <strain evidence="4">Berkeley</strain>
    </source>
</reference>
<proteinExistence type="predicted"/>
<dbReference type="GeneID" id="318959"/>
<evidence type="ECO:0000313" key="2">
    <source>
        <dbReference type="EMBL" id="AAN10949.1"/>
    </source>
</evidence>
<dbReference type="FlyBase" id="FBgn0051815">
    <property type="gene designation" value="CG31815"/>
</dbReference>
<reference evidence="2 4" key="4">
    <citation type="journal article" date="2002" name="Genome Biol.">
        <title>The transposable elements of the Drosophila melanogaster euchromatin: a genomics perspective.</title>
        <authorList>
            <person name="Kaminker J.S."/>
            <person name="Bergman C.M."/>
            <person name="Kronmiller B."/>
            <person name="Carlson J."/>
            <person name="Svirskas R."/>
            <person name="Patel S."/>
            <person name="Frise E."/>
            <person name="Wheeler D.A."/>
            <person name="Lewis S.E."/>
            <person name="Rubin G.M."/>
            <person name="Ashburner M."/>
            <person name="Celniker S.E."/>
        </authorList>
    </citation>
    <scope>NUCLEOTIDE SEQUENCE [LARGE SCALE GENOMIC DNA]</scope>
    <source>
        <strain evidence="4">Berkeley</strain>
    </source>
</reference>
<accession>Q8IP16</accession>
<organism evidence="2 4">
    <name type="scientific">Drosophila melanogaster</name>
    <name type="common">Fruit fly</name>
    <dbReference type="NCBI Taxonomy" id="7227"/>
    <lineage>
        <taxon>Eukaryota</taxon>
        <taxon>Metazoa</taxon>
        <taxon>Ecdysozoa</taxon>
        <taxon>Arthropoda</taxon>
        <taxon>Hexapoda</taxon>
        <taxon>Insecta</taxon>
        <taxon>Pterygota</taxon>
        <taxon>Neoptera</taxon>
        <taxon>Endopterygota</taxon>
        <taxon>Diptera</taxon>
        <taxon>Brachycera</taxon>
        <taxon>Muscomorpha</taxon>
        <taxon>Ephydroidea</taxon>
        <taxon>Drosophilidae</taxon>
        <taxon>Drosophila</taxon>
        <taxon>Sophophora</taxon>
    </lineage>
</organism>
<gene>
    <name evidence="2" type="primary">Dmel\CG31815</name>
    <name evidence="2 3" type="ORF">CG31815</name>
    <name evidence="2" type="ORF">Dmel_CG31815</name>
</gene>
<reference evidence="2 4" key="7">
    <citation type="journal article" date="2007" name="Science">
        <title>The Release 5.1 annotation of Drosophila melanogaster heterochromatin.</title>
        <authorList>
            <person name="Smith C.D."/>
            <person name="Shu S."/>
            <person name="Mungall C.J."/>
            <person name="Karpen G.H."/>
        </authorList>
    </citation>
    <scope>NUCLEOTIDE SEQUENCE [LARGE SCALE GENOMIC DNA]</scope>
    <source>
        <strain evidence="4">Berkeley</strain>
    </source>
</reference>
<keyword evidence="4" id="KW-1185">Reference proteome</keyword>
<dbReference type="IntAct" id="Q8IP16">
    <property type="interactions" value="1"/>
</dbReference>
<reference evidence="2 4" key="3">
    <citation type="journal article" date="2002" name="Genome Biol.">
        <title>Annotation of the Drosophila melanogaster euchromatic genome: a systematic review.</title>
        <authorList>
            <person name="Misra S."/>
            <person name="Crosby M.A."/>
            <person name="Mungall C.J."/>
            <person name="Matthews B.B."/>
            <person name="Campbell K.S."/>
            <person name="Hradecky P."/>
            <person name="Huang Y."/>
            <person name="Kaminker J.S."/>
            <person name="Millburn G.H."/>
            <person name="Prochnik S.E."/>
            <person name="Smith C.D."/>
            <person name="Tupy J.L."/>
            <person name="Whitfied E.J."/>
            <person name="Bayraktaroglu L."/>
            <person name="Berman B.P."/>
            <person name="Bettencourt B.R."/>
            <person name="Celniker S.E."/>
            <person name="de Grey A.D."/>
            <person name="Drysdale R.A."/>
            <person name="Harris N.L."/>
            <person name="Richter J."/>
            <person name="Russo S."/>
            <person name="Schroeder A.J."/>
            <person name="Shu S.Q."/>
            <person name="Stapleton M."/>
            <person name="Yamada C."/>
            <person name="Ashburner M."/>
            <person name="Gelbart W.M."/>
            <person name="Rubin G.M."/>
            <person name="Lewis S.E."/>
        </authorList>
    </citation>
    <scope>GENOME REANNOTATION</scope>
    <source>
        <strain evidence="4">Berkeley</strain>
    </source>
</reference>
<name>Q8IP16_DROME</name>
<dbReference type="Bgee" id="FBgn0051815">
    <property type="expression patterns" value="Expressed in mid-late elongation-stage spermatid (Drosophila) in testis and 161 other cell types or tissues"/>
</dbReference>
<dbReference type="OMA" id="KEWTWIR"/>
<dbReference type="VEuPathDB" id="VectorBase:FBgn0051815"/>
<dbReference type="UCSC" id="CG31815-RA">
    <property type="organism name" value="d. melanogaster"/>
</dbReference>
<dbReference type="OrthoDB" id="7842387at2759"/>
<dbReference type="AlphaFoldDB" id="Q8IP16"/>
<evidence type="ECO:0000313" key="4">
    <source>
        <dbReference type="Proteomes" id="UP000000803"/>
    </source>
</evidence>
<reference evidence="2 4" key="11">
    <citation type="journal article" date="2015" name="Genome Res.">
        <title>The Release 6 reference sequence of the Drosophila melanogaster genome.</title>
        <authorList>
            <person name="Hoskins R.A."/>
            <person name="Carlson J.W."/>
            <person name="Wan K.H."/>
            <person name="Park S."/>
            <person name="Mendez I."/>
            <person name="Galle S.E."/>
            <person name="Booth B.W."/>
            <person name="Pfeiffer B.D."/>
            <person name="George R.A."/>
            <person name="Svirskas R."/>
            <person name="Krzywinski M."/>
            <person name="Schein J."/>
            <person name="Accardo M.C."/>
            <person name="Damia E."/>
            <person name="Messina G."/>
            <person name="Mendez-Lago M."/>
            <person name="de Pablos B."/>
            <person name="Demakova O.V."/>
            <person name="Andreyeva E.N."/>
            <person name="Boldyreva L.V."/>
            <person name="Marra M."/>
            <person name="Carvalho A.B."/>
            <person name="Dimitri P."/>
            <person name="Villasante A."/>
            <person name="Zhimulev I.F."/>
            <person name="Rubin G.M."/>
            <person name="Karpen G.H."/>
            <person name="Celniker S.E."/>
        </authorList>
    </citation>
    <scope>NUCLEOTIDE SEQUENCE [LARGE SCALE GENOMIC DNA]</scope>
    <source>
        <strain evidence="4">Berkeley</strain>
    </source>
</reference>
<dbReference type="InterPro" id="IPR031958">
    <property type="entry name" value="DUF4778"/>
</dbReference>
<reference evidence="2 4" key="10">
    <citation type="journal article" date="2015" name="G3 (Bethesda)">
        <title>Gene Model Annotations for Drosophila melanogaster: The Rule-Benders.</title>
        <authorList>
            <consortium name="FlyBase Consortium"/>
            <person name="Crosby M.A."/>
            <person name="Gramates L.S."/>
            <person name="Dos Santos G."/>
            <person name="Matthews B.B."/>
            <person name="St Pierre S.E."/>
            <person name="Zhou P."/>
            <person name="Schroeder A.J."/>
            <person name="Falls K."/>
            <person name="Emmert D.B."/>
            <person name="Russo S.M."/>
            <person name="Gelbart W.M."/>
            <person name="null"/>
        </authorList>
    </citation>
    <scope>NUCLEOTIDE SEQUENCE [LARGE SCALE GENOMIC DNA]</scope>
    <source>
        <strain evidence="4">Berkeley</strain>
    </source>
</reference>
<reference evidence="2 4" key="6">
    <citation type="journal article" date="2005" name="PLoS Comput. Biol.">
        <title>Combined evidence annotation of transposable elements in genome sequences.</title>
        <authorList>
            <person name="Quesneville H."/>
            <person name="Bergman C.M."/>
            <person name="Andrieu O."/>
            <person name="Autard D."/>
            <person name="Nouaud D."/>
            <person name="Ashburner M."/>
            <person name="Anxolabehere D."/>
        </authorList>
    </citation>
    <scope>NUCLEOTIDE SEQUENCE [LARGE SCALE GENOMIC DNA]</scope>
    <source>
        <strain evidence="4">Berkeley</strain>
    </source>
</reference>
<evidence type="ECO:0000256" key="1">
    <source>
        <dbReference type="SAM" id="MobiDB-lite"/>
    </source>
</evidence>
<dbReference type="AGR" id="FB:FBgn0051815"/>
<evidence type="ECO:0000313" key="3">
    <source>
        <dbReference type="FlyBase" id="FBgn0051815"/>
    </source>
</evidence>
<sequence>MSMRKICCSLTANFPWTSKIVSIGQKQPSRSTCLSQEHCLWRQRNQMEIEQLAKLVGFQPDEIDGFLFNLSLRNYSDLLKYKECGWNGCNVPLCYPYVCDRYMAIFDHRGNLRSPIHARSLKSLLPLLLDYLNGDSPNDRKDSPIYEAYPDEHQAKCRSNIEQSDLEAMSSSDWISQLLGNPSESKREKTGKKTEKPQPVMRSELESELESESEMEKKKRKNKTFGRQSVFLNDELALAYAKSYDYAEYLMKTLGRHRFRDSYIGPVGDLRTTRTHILIRDLIARKGMNINEKNLRKALKKVDLEWKGTTRADYKREMKTAQEISRLYNVIVQTPSDEPIPWRIIGKVRENYPKVPKASKSPRKYLADQDAMVFHEPFDHKKNWTWQRRQSKRTIRNSNYKFSTTRIKPYISRSMKQEIEPLKDEASIHSSLSDRARLQKRES</sequence>
<dbReference type="Pfam" id="PF16008">
    <property type="entry name" value="DUF4778"/>
    <property type="match status" value="1"/>
</dbReference>
<dbReference type="Proteomes" id="UP000000803">
    <property type="component" value="Chromosome 2L"/>
</dbReference>
<dbReference type="PhylomeDB" id="Q8IP16"/>